<keyword evidence="6" id="KW-0411">Iron-sulfur</keyword>
<evidence type="ECO:0000256" key="2">
    <source>
        <dbReference type="ARBA" id="ARBA00022448"/>
    </source>
</evidence>
<organism evidence="8 9">
    <name type="scientific">Rhodococcus gannanensis</name>
    <dbReference type="NCBI Taxonomy" id="1960308"/>
    <lineage>
        <taxon>Bacteria</taxon>
        <taxon>Bacillati</taxon>
        <taxon>Actinomycetota</taxon>
        <taxon>Actinomycetes</taxon>
        <taxon>Mycobacteriales</taxon>
        <taxon>Nocardiaceae</taxon>
        <taxon>Rhodococcus</taxon>
    </lineage>
</organism>
<dbReference type="InterPro" id="IPR051269">
    <property type="entry name" value="Fe-S_cluster_ET"/>
</dbReference>
<evidence type="ECO:0000256" key="4">
    <source>
        <dbReference type="ARBA" id="ARBA00022982"/>
    </source>
</evidence>
<evidence type="ECO:0000256" key="6">
    <source>
        <dbReference type="ARBA" id="ARBA00023014"/>
    </source>
</evidence>
<keyword evidence="7" id="KW-0003">3Fe-4S</keyword>
<reference evidence="9" key="1">
    <citation type="journal article" date="2019" name="Int. J. Syst. Evol. Microbiol.">
        <title>The Global Catalogue of Microorganisms (GCM) 10K type strain sequencing project: providing services to taxonomists for standard genome sequencing and annotation.</title>
        <authorList>
            <consortium name="The Broad Institute Genomics Platform"/>
            <consortium name="The Broad Institute Genome Sequencing Center for Infectious Disease"/>
            <person name="Wu L."/>
            <person name="Ma J."/>
        </authorList>
    </citation>
    <scope>NUCLEOTIDE SEQUENCE [LARGE SCALE GENOMIC DNA]</scope>
    <source>
        <strain evidence="9">DT72</strain>
    </source>
</reference>
<dbReference type="Pfam" id="PF13459">
    <property type="entry name" value="Fer4_15"/>
    <property type="match status" value="1"/>
</dbReference>
<dbReference type="Proteomes" id="UP001597286">
    <property type="component" value="Unassembled WGS sequence"/>
</dbReference>
<dbReference type="PANTHER" id="PTHR36923:SF3">
    <property type="entry name" value="FERREDOXIN"/>
    <property type="match status" value="1"/>
</dbReference>
<comment type="caution">
    <text evidence="8">The sequence shown here is derived from an EMBL/GenBank/DDBJ whole genome shotgun (WGS) entry which is preliminary data.</text>
</comment>
<proteinExistence type="predicted"/>
<keyword evidence="9" id="KW-1185">Reference proteome</keyword>
<dbReference type="SUPFAM" id="SSF54862">
    <property type="entry name" value="4Fe-4S ferredoxins"/>
    <property type="match status" value="1"/>
</dbReference>
<dbReference type="Gene3D" id="3.30.70.20">
    <property type="match status" value="1"/>
</dbReference>
<dbReference type="EMBL" id="JBHUFB010000009">
    <property type="protein sequence ID" value="MFD1812157.1"/>
    <property type="molecule type" value="Genomic_DNA"/>
</dbReference>
<keyword evidence="4" id="KW-0249">Electron transport</keyword>
<keyword evidence="5" id="KW-0408">Iron</keyword>
<gene>
    <name evidence="8" type="ORF">ACFSJG_08025</name>
</gene>
<evidence type="ECO:0000256" key="7">
    <source>
        <dbReference type="ARBA" id="ARBA00023291"/>
    </source>
</evidence>
<evidence type="ECO:0000256" key="3">
    <source>
        <dbReference type="ARBA" id="ARBA00022723"/>
    </source>
</evidence>
<dbReference type="PANTHER" id="PTHR36923">
    <property type="entry name" value="FERREDOXIN"/>
    <property type="match status" value="1"/>
</dbReference>
<evidence type="ECO:0000313" key="8">
    <source>
        <dbReference type="EMBL" id="MFD1812157.1"/>
    </source>
</evidence>
<dbReference type="RefSeq" id="WP_378484675.1">
    <property type="nucleotide sequence ID" value="NZ_JBHUFB010000009.1"/>
</dbReference>
<evidence type="ECO:0000313" key="9">
    <source>
        <dbReference type="Proteomes" id="UP001597286"/>
    </source>
</evidence>
<accession>A0ABW4P2J9</accession>
<protein>
    <submittedName>
        <fullName evidence="8">Ferredoxin</fullName>
    </submittedName>
</protein>
<sequence>MNPNGTSAVRLAVDRTACAGHGLCYGGWPDVLDCDDQGDPVVLRDPLGTEAEVESARSAALACPERALTVESV</sequence>
<evidence type="ECO:0000256" key="1">
    <source>
        <dbReference type="ARBA" id="ARBA00001927"/>
    </source>
</evidence>
<comment type="cofactor">
    <cofactor evidence="1">
        <name>[3Fe-4S] cluster</name>
        <dbReference type="ChEBI" id="CHEBI:21137"/>
    </cofactor>
</comment>
<keyword evidence="3" id="KW-0479">Metal-binding</keyword>
<evidence type="ECO:0000256" key="5">
    <source>
        <dbReference type="ARBA" id="ARBA00023004"/>
    </source>
</evidence>
<name>A0ABW4P2J9_9NOCA</name>
<keyword evidence="2" id="KW-0813">Transport</keyword>